<feature type="transmembrane region" description="Helical" evidence="12">
    <location>
        <begin position="499"/>
        <end position="520"/>
    </location>
</feature>
<proteinExistence type="predicted"/>
<evidence type="ECO:0000313" key="15">
    <source>
        <dbReference type="EMBL" id="MFH4973683.1"/>
    </source>
</evidence>
<feature type="transmembrane region" description="Helical" evidence="12">
    <location>
        <begin position="526"/>
        <end position="553"/>
    </location>
</feature>
<evidence type="ECO:0000256" key="4">
    <source>
        <dbReference type="ARBA" id="ARBA00022729"/>
    </source>
</evidence>
<evidence type="ECO:0000256" key="9">
    <source>
        <dbReference type="ARBA" id="ARBA00023180"/>
    </source>
</evidence>
<evidence type="ECO:0000256" key="8">
    <source>
        <dbReference type="ARBA" id="ARBA00023170"/>
    </source>
</evidence>
<dbReference type="InterPro" id="IPR028082">
    <property type="entry name" value="Peripla_BP_I"/>
</dbReference>
<feature type="transmembrane region" description="Helical" evidence="12">
    <location>
        <begin position="670"/>
        <end position="688"/>
    </location>
</feature>
<evidence type="ECO:0000256" key="2">
    <source>
        <dbReference type="ARBA" id="ARBA00022475"/>
    </source>
</evidence>
<evidence type="ECO:0000259" key="14">
    <source>
        <dbReference type="PROSITE" id="PS50259"/>
    </source>
</evidence>
<gene>
    <name evidence="15" type="ORF">AB6A40_000392</name>
</gene>
<comment type="subcellular location">
    <subcellularLocation>
        <location evidence="1">Cell membrane</location>
        <topology evidence="1">Multi-pass membrane protein</topology>
    </subcellularLocation>
</comment>
<keyword evidence="3 12" id="KW-0812">Transmembrane</keyword>
<dbReference type="PANTHER" id="PTHR10519:SF74">
    <property type="entry name" value="GAMMA-AMINOBUTYRIC ACID TYPE B RECEPTOR SUBUNIT 2"/>
    <property type="match status" value="1"/>
</dbReference>
<dbReference type="PANTHER" id="PTHR10519">
    <property type="entry name" value="GABA-B RECEPTOR"/>
    <property type="match status" value="1"/>
</dbReference>
<dbReference type="Pfam" id="PF00003">
    <property type="entry name" value="7tm_3"/>
    <property type="match status" value="1"/>
</dbReference>
<evidence type="ECO:0000256" key="5">
    <source>
        <dbReference type="ARBA" id="ARBA00022989"/>
    </source>
</evidence>
<dbReference type="Gene3D" id="3.40.50.2300">
    <property type="match status" value="2"/>
</dbReference>
<evidence type="ECO:0000256" key="1">
    <source>
        <dbReference type="ARBA" id="ARBA00004651"/>
    </source>
</evidence>
<keyword evidence="6" id="KW-0297">G-protein coupled receptor</keyword>
<dbReference type="CDD" id="cd06366">
    <property type="entry name" value="PBP1_GABAb_receptor"/>
    <property type="match status" value="1"/>
</dbReference>
<evidence type="ECO:0000256" key="6">
    <source>
        <dbReference type="ARBA" id="ARBA00023040"/>
    </source>
</evidence>
<dbReference type="InterPro" id="IPR001828">
    <property type="entry name" value="ANF_lig-bd_rcpt"/>
</dbReference>
<evidence type="ECO:0000313" key="16">
    <source>
        <dbReference type="Proteomes" id="UP001608902"/>
    </source>
</evidence>
<keyword evidence="4 13" id="KW-0732">Signal</keyword>
<feature type="transmembrane region" description="Helical" evidence="12">
    <location>
        <begin position="628"/>
        <end position="650"/>
    </location>
</feature>
<dbReference type="PROSITE" id="PS00981">
    <property type="entry name" value="G_PROTEIN_RECEP_F3_3"/>
    <property type="match status" value="1"/>
</dbReference>
<dbReference type="InterPro" id="IPR017978">
    <property type="entry name" value="GPCR_3_C"/>
</dbReference>
<keyword evidence="5 12" id="KW-1133">Transmembrane helix</keyword>
<organism evidence="15 16">
    <name type="scientific">Gnathostoma spinigerum</name>
    <dbReference type="NCBI Taxonomy" id="75299"/>
    <lineage>
        <taxon>Eukaryota</taxon>
        <taxon>Metazoa</taxon>
        <taxon>Ecdysozoa</taxon>
        <taxon>Nematoda</taxon>
        <taxon>Chromadorea</taxon>
        <taxon>Rhabditida</taxon>
        <taxon>Spirurina</taxon>
        <taxon>Gnathostomatomorpha</taxon>
        <taxon>Gnathostomatoidea</taxon>
        <taxon>Gnathostomatidae</taxon>
        <taxon>Gnathostoma</taxon>
    </lineage>
</organism>
<dbReference type="PROSITE" id="PS50259">
    <property type="entry name" value="G_PROTEIN_RECEP_F3_4"/>
    <property type="match status" value="1"/>
</dbReference>
<dbReference type="Proteomes" id="UP001608902">
    <property type="component" value="Unassembled WGS sequence"/>
</dbReference>
<evidence type="ECO:0000256" key="7">
    <source>
        <dbReference type="ARBA" id="ARBA00023136"/>
    </source>
</evidence>
<protein>
    <recommendedName>
        <fullName evidence="11">Gamma-aminobutyric acid type B receptor subunit 2</fullName>
    </recommendedName>
</protein>
<dbReference type="GO" id="GO:0004930">
    <property type="term" value="F:G protein-coupled receptor activity"/>
    <property type="evidence" value="ECO:0007669"/>
    <property type="project" value="UniProtKB-KW"/>
</dbReference>
<dbReference type="FunFam" id="3.40.50.2300:FF:000063">
    <property type="entry name" value="Gamma-aminobutyric acid type B receptor subunit"/>
    <property type="match status" value="1"/>
</dbReference>
<keyword evidence="8" id="KW-0675">Receptor</keyword>
<comment type="caution">
    <text evidence="15">The sequence shown here is derived from an EMBL/GenBank/DDBJ whole genome shotgun (WGS) entry which is preliminary data.</text>
</comment>
<feature type="transmembrane region" description="Helical" evidence="12">
    <location>
        <begin position="694"/>
        <end position="715"/>
    </location>
</feature>
<feature type="chain" id="PRO_5044824586" description="Gamma-aminobutyric acid type B receptor subunit 2" evidence="13">
    <location>
        <begin position="21"/>
        <end position="806"/>
    </location>
</feature>
<keyword evidence="9" id="KW-0325">Glycoprotein</keyword>
<feature type="domain" description="G-protein coupled receptors family 3 profile" evidence="14">
    <location>
        <begin position="465"/>
        <end position="726"/>
    </location>
</feature>
<dbReference type="PRINTS" id="PR01177">
    <property type="entry name" value="GABAB1RECPTR"/>
</dbReference>
<sequence length="806" mass="91399">MQQYYLLACATLVIAQVSVAQECVNYLPQYRIPIALGVFLPGPYVAQLEPSINTALDHIHNYSCILNDYLIAPMFKYTWCKTSLGMKALFELMNAPTRPFALFGDLCTNVNEPVAMTSKYWSIIHLSYAETHAKFATADAQEMYPTFFRIVPGDRGRNEARCRLIFHFNWTRVGTLKQSDDPRYALPHESLTTKLEHGFGVKVVYTAGIAFSEIGNIGHELAELKKRDVRIMVGDFDETLAIRILCEAYERGMYGDNYVWILPSYHQNNWWTNVSGTSCTISQMREALAGHFAIGFSSHSPELDRMAVANMTVGTVLSLLMKSCGNACDEGAFYAYTYDGIWSLALAVHNVALEHHRRTGHMWDPTVDSKYWPYFHSKLLSELKSSSFYGVTGRVQFENNERLGLTVMQYWQNGSYVDVGYFDETNMSFIMNTYLENWSVPLDATVVVTERKYVTSALFVILSLLASVGVSLACVFLSINIRYRHHRFIKMSSPNMNNLIIAGSVCTYVSVILLGIDTRFVSPSDFVAICYVKTWVLCLGFTLAFGSMFSKTWRVHSIFANIRMNKKAIKDSKLFFLVGLIALVDAVVLVLWATISPFSLSVLRLAAIHFDNKVIVPEIERCHSDDSFVFQGLLLGVKGLLLILGCFLAWETRHVNMPALNDSKYIGMSVYNVVVMCTLGVSLAFILQDRVDEAYALTSCFIIFCTTLTLCLVFVPKVIELIRSPQGSEPRYQKGLVKSVIGQETTRSSRRVESATEQEQLQRLEEDNLLWRRFLFEKSNQLWDLMEKLRELGEFGEDFPSYGKEK</sequence>
<keyword evidence="10" id="KW-0807">Transducer</keyword>
<feature type="signal peptide" evidence="13">
    <location>
        <begin position="1"/>
        <end position="20"/>
    </location>
</feature>
<evidence type="ECO:0000256" key="11">
    <source>
        <dbReference type="ARBA" id="ARBA00073785"/>
    </source>
</evidence>
<dbReference type="InterPro" id="IPR002455">
    <property type="entry name" value="GPCR3_GABA-B"/>
</dbReference>
<evidence type="ECO:0000256" key="12">
    <source>
        <dbReference type="SAM" id="Phobius"/>
    </source>
</evidence>
<feature type="transmembrane region" description="Helical" evidence="12">
    <location>
        <begin position="574"/>
        <end position="595"/>
    </location>
</feature>
<name>A0ABD6E236_9BILA</name>
<keyword evidence="7 12" id="KW-0472">Membrane</keyword>
<dbReference type="SUPFAM" id="SSF53822">
    <property type="entry name" value="Periplasmic binding protein-like I"/>
    <property type="match status" value="1"/>
</dbReference>
<dbReference type="PRINTS" id="PR01176">
    <property type="entry name" value="GABABRECEPTR"/>
</dbReference>
<evidence type="ECO:0000256" key="3">
    <source>
        <dbReference type="ARBA" id="ARBA00022692"/>
    </source>
</evidence>
<evidence type="ECO:0000256" key="13">
    <source>
        <dbReference type="SAM" id="SignalP"/>
    </source>
</evidence>
<accession>A0ABD6E236</accession>
<dbReference type="Pfam" id="PF01094">
    <property type="entry name" value="ANF_receptor"/>
    <property type="match status" value="1"/>
</dbReference>
<evidence type="ECO:0000256" key="10">
    <source>
        <dbReference type="ARBA" id="ARBA00023224"/>
    </source>
</evidence>
<keyword evidence="16" id="KW-1185">Reference proteome</keyword>
<reference evidence="15 16" key="1">
    <citation type="submission" date="2024-08" db="EMBL/GenBank/DDBJ databases">
        <title>Gnathostoma spinigerum genome.</title>
        <authorList>
            <person name="Gonzalez-Bertolin B."/>
            <person name="Monzon S."/>
            <person name="Zaballos A."/>
            <person name="Jimenez P."/>
            <person name="Dekumyoy P."/>
            <person name="Varona S."/>
            <person name="Cuesta I."/>
            <person name="Sumanam S."/>
            <person name="Adisakwattana P."/>
            <person name="Gasser R.B."/>
            <person name="Hernandez-Gonzalez A."/>
            <person name="Young N.D."/>
            <person name="Perteguer M.J."/>
        </authorList>
    </citation>
    <scope>NUCLEOTIDE SEQUENCE [LARGE SCALE GENOMIC DNA]</scope>
    <source>
        <strain evidence="15">AL3</strain>
        <tissue evidence="15">Liver</tissue>
    </source>
</reference>
<keyword evidence="2" id="KW-1003">Cell membrane</keyword>
<dbReference type="GO" id="GO:0005886">
    <property type="term" value="C:plasma membrane"/>
    <property type="evidence" value="ECO:0007669"/>
    <property type="project" value="UniProtKB-SubCell"/>
</dbReference>
<dbReference type="InterPro" id="IPR017979">
    <property type="entry name" value="GPCR_3_CS"/>
</dbReference>
<dbReference type="AlphaFoldDB" id="A0ABD6E236"/>
<dbReference type="EMBL" id="JBGFUD010000106">
    <property type="protein sequence ID" value="MFH4973683.1"/>
    <property type="molecule type" value="Genomic_DNA"/>
</dbReference>
<feature type="transmembrane region" description="Helical" evidence="12">
    <location>
        <begin position="457"/>
        <end position="479"/>
    </location>
</feature>